<name>A0A0E9RXK3_ANGAN</name>
<reference evidence="1" key="2">
    <citation type="journal article" date="2015" name="Fish Shellfish Immunol.">
        <title>Early steps in the European eel (Anguilla anguilla)-Vibrio vulnificus interaction in the gills: Role of the RtxA13 toxin.</title>
        <authorList>
            <person name="Callol A."/>
            <person name="Pajuelo D."/>
            <person name="Ebbesson L."/>
            <person name="Teles M."/>
            <person name="MacKenzie S."/>
            <person name="Amaro C."/>
        </authorList>
    </citation>
    <scope>NUCLEOTIDE SEQUENCE</scope>
</reference>
<evidence type="ECO:0000313" key="1">
    <source>
        <dbReference type="EMBL" id="JAH33577.1"/>
    </source>
</evidence>
<sequence length="70" mass="8304">MGDYCTHINVQFITEHPMRHFVYLPPEGIRYQEVQQSRLKCILSVKLLFMGNITGNNHLRLKFLVIQLFL</sequence>
<dbReference type="AlphaFoldDB" id="A0A0E9RXK3"/>
<proteinExistence type="predicted"/>
<accession>A0A0E9RXK3</accession>
<dbReference type="EMBL" id="GBXM01075000">
    <property type="protein sequence ID" value="JAH33577.1"/>
    <property type="molecule type" value="Transcribed_RNA"/>
</dbReference>
<organism evidence="1">
    <name type="scientific">Anguilla anguilla</name>
    <name type="common">European freshwater eel</name>
    <name type="synonym">Muraena anguilla</name>
    <dbReference type="NCBI Taxonomy" id="7936"/>
    <lineage>
        <taxon>Eukaryota</taxon>
        <taxon>Metazoa</taxon>
        <taxon>Chordata</taxon>
        <taxon>Craniata</taxon>
        <taxon>Vertebrata</taxon>
        <taxon>Euteleostomi</taxon>
        <taxon>Actinopterygii</taxon>
        <taxon>Neopterygii</taxon>
        <taxon>Teleostei</taxon>
        <taxon>Anguilliformes</taxon>
        <taxon>Anguillidae</taxon>
        <taxon>Anguilla</taxon>
    </lineage>
</organism>
<protein>
    <submittedName>
        <fullName evidence="1">Uncharacterized protein</fullName>
    </submittedName>
</protein>
<reference evidence="1" key="1">
    <citation type="submission" date="2014-11" db="EMBL/GenBank/DDBJ databases">
        <authorList>
            <person name="Amaro Gonzalez C."/>
        </authorList>
    </citation>
    <scope>NUCLEOTIDE SEQUENCE</scope>
</reference>